<accession>A0A433WCW2</accession>
<comment type="caution">
    <text evidence="1">The sequence shown here is derived from an EMBL/GenBank/DDBJ whole genome shotgun (WGS) entry which is preliminary data.</text>
</comment>
<reference evidence="1" key="1">
    <citation type="submission" date="2020-05" db="EMBL/GenBank/DDBJ databases">
        <title>Chitinophaga laudate sp. nov., isolated from a tropical peat swamp.</title>
        <authorList>
            <person name="Goh C.B.S."/>
            <person name="Lee M.S."/>
            <person name="Parimannan S."/>
            <person name="Pasbakhsh P."/>
            <person name="Yule C.M."/>
            <person name="Rajandas H."/>
            <person name="Loke S."/>
            <person name="Croft L."/>
            <person name="Tan J.B.L."/>
        </authorList>
    </citation>
    <scope>NUCLEOTIDE SEQUENCE</scope>
    <source>
        <strain evidence="1">Mgbs1</strain>
    </source>
</reference>
<dbReference type="Proteomes" id="UP000281028">
    <property type="component" value="Unassembled WGS sequence"/>
</dbReference>
<gene>
    <name evidence="1" type="ORF">ECE50_023110</name>
</gene>
<dbReference type="PIRSF" id="PIRSF018266">
    <property type="entry name" value="FecR"/>
    <property type="match status" value="1"/>
</dbReference>
<name>A0A433WCW2_9BACT</name>
<protein>
    <submittedName>
        <fullName evidence="1">FecR family protein</fullName>
    </submittedName>
</protein>
<dbReference type="OrthoDB" id="1523735at2"/>
<dbReference type="RefSeq" id="WP_127043285.1">
    <property type="nucleotide sequence ID" value="NZ_JAABOK010000007.1"/>
</dbReference>
<dbReference type="InterPro" id="IPR006860">
    <property type="entry name" value="FecR"/>
</dbReference>
<dbReference type="FunFam" id="2.60.120.1440:FF:000001">
    <property type="entry name" value="Putative anti-sigma factor"/>
    <property type="match status" value="1"/>
</dbReference>
<proteinExistence type="predicted"/>
<dbReference type="PANTHER" id="PTHR30273">
    <property type="entry name" value="PERIPLASMIC SIGNAL SENSOR AND SIGMA FACTOR ACTIVATOR FECR-RELATED"/>
    <property type="match status" value="1"/>
</dbReference>
<dbReference type="GO" id="GO:0016989">
    <property type="term" value="F:sigma factor antagonist activity"/>
    <property type="evidence" value="ECO:0007669"/>
    <property type="project" value="TreeGrafter"/>
</dbReference>
<organism evidence="1 2">
    <name type="scientific">Chitinophaga solisilvae</name>
    <dbReference type="NCBI Taxonomy" id="1233460"/>
    <lineage>
        <taxon>Bacteria</taxon>
        <taxon>Pseudomonadati</taxon>
        <taxon>Bacteroidota</taxon>
        <taxon>Chitinophagia</taxon>
        <taxon>Chitinophagales</taxon>
        <taxon>Chitinophagaceae</taxon>
        <taxon>Chitinophaga</taxon>
    </lineage>
</organism>
<keyword evidence="2" id="KW-1185">Reference proteome</keyword>
<dbReference type="Gene3D" id="3.55.50.30">
    <property type="match status" value="1"/>
</dbReference>
<sequence length="345" mass="39348">MRKQQPGYLPEHIHALLIKQTNATLTAAEDQQLQRWYDSLAFTPERDVLDNGPEEATEKQLIWEGITARRKQPRMKIFSLNTWMKRGAAAAVVFLLAAGSWVYLRNSNPYQLQLATSTGKVQQLTLPDGSRVWLNASSELQYNNWQPGKPREVMLKGEAFFEVAQRSSEPFIIHTHTVDIRVLGTSFNVKAYADDAHTETTLVEGKVAVTLKKENNRTVQLTPSQKLVVYNKPAKATEIKPVHQRIHDTVSYSIQPVHPISGDSNLAEAAWRERRLVFFDQSFEDIAAALHRWYGVTVIFNEVTMKKARFTGNFRDEALPRVMMALQLSSPFNYYISNDTLMINK</sequence>
<evidence type="ECO:0000313" key="2">
    <source>
        <dbReference type="Proteomes" id="UP000281028"/>
    </source>
</evidence>
<dbReference type="Pfam" id="PF16344">
    <property type="entry name" value="FecR_C"/>
    <property type="match status" value="1"/>
</dbReference>
<dbReference type="PANTHER" id="PTHR30273:SF2">
    <property type="entry name" value="PROTEIN FECR"/>
    <property type="match status" value="1"/>
</dbReference>
<dbReference type="Gene3D" id="2.60.120.1440">
    <property type="match status" value="1"/>
</dbReference>
<dbReference type="EMBL" id="RIAR02000001">
    <property type="protein sequence ID" value="NSL89751.1"/>
    <property type="molecule type" value="Genomic_DNA"/>
</dbReference>
<dbReference type="Pfam" id="PF04773">
    <property type="entry name" value="FecR"/>
    <property type="match status" value="1"/>
</dbReference>
<dbReference type="InterPro" id="IPR032508">
    <property type="entry name" value="FecR_C"/>
</dbReference>
<evidence type="ECO:0000313" key="1">
    <source>
        <dbReference type="EMBL" id="NSL89751.1"/>
    </source>
</evidence>
<dbReference type="InterPro" id="IPR012373">
    <property type="entry name" value="Ferrdict_sens_TM"/>
</dbReference>
<dbReference type="AlphaFoldDB" id="A0A433WCW2"/>